<reference evidence="2" key="2">
    <citation type="submission" date="2018-05" db="EMBL/GenBank/DDBJ databases">
        <title>OmerRS3 (Oryza meridionalis Reference Sequence Version 3).</title>
        <authorList>
            <person name="Zhang J."/>
            <person name="Kudrna D."/>
            <person name="Lee S."/>
            <person name="Talag J."/>
            <person name="Welchert J."/>
            <person name="Wing R.A."/>
        </authorList>
    </citation>
    <scope>NUCLEOTIDE SEQUENCE [LARGE SCALE GENOMIC DNA]</scope>
    <source>
        <strain evidence="2">cv. OR44</strain>
    </source>
</reference>
<keyword evidence="3" id="KW-1185">Reference proteome</keyword>
<evidence type="ECO:0000256" key="1">
    <source>
        <dbReference type="SAM" id="MobiDB-lite"/>
    </source>
</evidence>
<dbReference type="Proteomes" id="UP000008021">
    <property type="component" value="Chromosome 5"/>
</dbReference>
<reference evidence="2" key="1">
    <citation type="submission" date="2015-04" db="UniProtKB">
        <authorList>
            <consortium name="EnsemblPlants"/>
        </authorList>
    </citation>
    <scope>IDENTIFICATION</scope>
</reference>
<name>A0A0E0DR44_9ORYZ</name>
<dbReference type="HOGENOM" id="CLU_2780156_0_0_1"/>
<dbReference type="Gramene" id="OMERI05G13550.1">
    <property type="protein sequence ID" value="OMERI05G13550.1"/>
    <property type="gene ID" value="OMERI05G13550"/>
</dbReference>
<proteinExistence type="predicted"/>
<evidence type="ECO:0000313" key="2">
    <source>
        <dbReference type="EnsemblPlants" id="OMERI05G13550.1"/>
    </source>
</evidence>
<sequence length="69" mass="7415">MDRQTAELQGQYNAATATRGGGSPGGGDGDVRRRRRRGLATATTQLLDTSYSEFSPPTLLDDDHPHSKV</sequence>
<dbReference type="AlphaFoldDB" id="A0A0E0DR44"/>
<dbReference type="EnsemblPlants" id="OMERI05G13550.1">
    <property type="protein sequence ID" value="OMERI05G13550.1"/>
    <property type="gene ID" value="OMERI05G13550"/>
</dbReference>
<protein>
    <submittedName>
        <fullName evidence="2">Uncharacterized protein</fullName>
    </submittedName>
</protein>
<feature type="compositionally biased region" description="Gly residues" evidence="1">
    <location>
        <begin position="19"/>
        <end position="28"/>
    </location>
</feature>
<feature type="compositionally biased region" description="Polar residues" evidence="1">
    <location>
        <begin position="1"/>
        <end position="13"/>
    </location>
</feature>
<feature type="region of interest" description="Disordered" evidence="1">
    <location>
        <begin position="1"/>
        <end position="69"/>
    </location>
</feature>
<feature type="compositionally biased region" description="Polar residues" evidence="1">
    <location>
        <begin position="45"/>
        <end position="55"/>
    </location>
</feature>
<organism evidence="2">
    <name type="scientific">Oryza meridionalis</name>
    <dbReference type="NCBI Taxonomy" id="40149"/>
    <lineage>
        <taxon>Eukaryota</taxon>
        <taxon>Viridiplantae</taxon>
        <taxon>Streptophyta</taxon>
        <taxon>Embryophyta</taxon>
        <taxon>Tracheophyta</taxon>
        <taxon>Spermatophyta</taxon>
        <taxon>Magnoliopsida</taxon>
        <taxon>Liliopsida</taxon>
        <taxon>Poales</taxon>
        <taxon>Poaceae</taxon>
        <taxon>BOP clade</taxon>
        <taxon>Oryzoideae</taxon>
        <taxon>Oryzeae</taxon>
        <taxon>Oryzinae</taxon>
        <taxon>Oryza</taxon>
    </lineage>
</organism>
<accession>A0A0E0DR44</accession>
<evidence type="ECO:0000313" key="3">
    <source>
        <dbReference type="Proteomes" id="UP000008021"/>
    </source>
</evidence>